<evidence type="ECO:0008006" key="8">
    <source>
        <dbReference type="Google" id="ProtNLM"/>
    </source>
</evidence>
<feature type="domain" description="PA14" evidence="4">
    <location>
        <begin position="401"/>
        <end position="525"/>
    </location>
</feature>
<dbReference type="InterPro" id="IPR002772">
    <property type="entry name" value="Glyco_hydro_3_C"/>
</dbReference>
<dbReference type="Proteomes" id="UP001501442">
    <property type="component" value="Unassembled WGS sequence"/>
</dbReference>
<comment type="caution">
    <text evidence="6">The sequence shown here is derived from an EMBL/GenBank/DDBJ whole genome shotgun (WGS) entry which is preliminary data.</text>
</comment>
<keyword evidence="7" id="KW-1185">Reference proteome</keyword>
<evidence type="ECO:0000313" key="7">
    <source>
        <dbReference type="Proteomes" id="UP001501442"/>
    </source>
</evidence>
<gene>
    <name evidence="6" type="ORF">GCM10023196_025330</name>
</gene>
<dbReference type="SMART" id="SM01217">
    <property type="entry name" value="Fn3_like"/>
    <property type="match status" value="1"/>
</dbReference>
<dbReference type="SUPFAM" id="SSF52279">
    <property type="entry name" value="Beta-D-glucan exohydrolase, C-terminal domain"/>
    <property type="match status" value="1"/>
</dbReference>
<protein>
    <recommendedName>
        <fullName evidence="8">Beta-glucosidase</fullName>
    </recommendedName>
</protein>
<accession>A0ABP8U7N1</accession>
<sequence>MRRFGRGRAVVAAAVFALLPAVAAGGTAAATTAPRSHVDGLIAKMTLDEKLSFVHGATDPKDLGEAGYIPGVPRLGIPELRLTDGPAGVRVREHATAMPAPVALASAFDPALALRYGAVIGRDGRALGQDVLLSPMVNTIRVPYGGRNFETFSEDPLVSSRTVAAEVRGIQSQGLIATVKHYAENNQETDRQTVDVKVDEQTMRQIELPGFQAAVDAGAGAVMCSYNKVNGDPACGNAELLNTILKEQWGFGGWVMSDWGATHSTDAITKGLDQEMPSGTYLGDALKTAIQKGTIPESALDGAVKRILGQMERFGLLRKHPPSRPSRDAAGAAQVARSVAERGAVLLRNTGNALPLSGSAAKDVAVIGPTAQTPKVTGGGSSHVTPDHAAAPIDTIRARAGKDATVTYASGGDLTGTPVPASAFSPAPPATVPAGKTTSYSGKLTVPSTGDYRLTLTADNGLAFGQVAGQTLFSGNLFGQSGVWVHLTAGTVPFTLFGQADAGKDLHLGVDWVTPDKARALIPPAVAAAKKAKTAVVFAYDDGTEGADRASLALPGYQNDLITEVAKANPNTIVVLNTGSAVKMPWLSGTRAVLDMWYPGQEGAAATTALLFGDAAPTGRLTQTFPADEDHTPVAGHPERFPGVNGEQQYSEGVEVGYRWYDKEGVKPLFPFGYGLSYTTFGYGGLTAHRVHGGLDVTVTVRNTGHRAGTAVPQVYLGASPDVTAPQAARALAGYTTVTLRPGESRQVRIHVGERQLQYWDTTHHRWSLGTGARAVWAGPSSAELPLRTTVKIDNR</sequence>
<evidence type="ECO:0000256" key="1">
    <source>
        <dbReference type="ARBA" id="ARBA00005336"/>
    </source>
</evidence>
<dbReference type="Pfam" id="PF14310">
    <property type="entry name" value="Fn3-like"/>
    <property type="match status" value="1"/>
</dbReference>
<dbReference type="Gene3D" id="3.20.20.300">
    <property type="entry name" value="Glycoside hydrolase, family 3, N-terminal domain"/>
    <property type="match status" value="1"/>
</dbReference>
<evidence type="ECO:0000256" key="2">
    <source>
        <dbReference type="ARBA" id="ARBA00022801"/>
    </source>
</evidence>
<dbReference type="InterPro" id="IPR036962">
    <property type="entry name" value="Glyco_hydro_3_N_sf"/>
</dbReference>
<reference evidence="7" key="1">
    <citation type="journal article" date="2019" name="Int. J. Syst. Evol. Microbiol.">
        <title>The Global Catalogue of Microorganisms (GCM) 10K type strain sequencing project: providing services to taxonomists for standard genome sequencing and annotation.</title>
        <authorList>
            <consortium name="The Broad Institute Genomics Platform"/>
            <consortium name="The Broad Institute Genome Sequencing Center for Infectious Disease"/>
            <person name="Wu L."/>
            <person name="Ma J."/>
        </authorList>
    </citation>
    <scope>NUCLEOTIDE SEQUENCE [LARGE SCALE GENOMIC DNA]</scope>
    <source>
        <strain evidence="7">JCM 17939</strain>
    </source>
</reference>
<dbReference type="PANTHER" id="PTHR42715">
    <property type="entry name" value="BETA-GLUCOSIDASE"/>
    <property type="match status" value="1"/>
</dbReference>
<evidence type="ECO:0000259" key="4">
    <source>
        <dbReference type="SMART" id="SM00758"/>
    </source>
</evidence>
<dbReference type="InterPro" id="IPR050288">
    <property type="entry name" value="Cellulose_deg_GH3"/>
</dbReference>
<feature type="chain" id="PRO_5046381148" description="Beta-glucosidase" evidence="3">
    <location>
        <begin position="24"/>
        <end position="796"/>
    </location>
</feature>
<dbReference type="Gene3D" id="2.60.40.10">
    <property type="entry name" value="Immunoglobulins"/>
    <property type="match status" value="1"/>
</dbReference>
<dbReference type="PRINTS" id="PR00133">
    <property type="entry name" value="GLHYDRLASE3"/>
</dbReference>
<name>A0ABP8U7N1_9ACTN</name>
<comment type="similarity">
    <text evidence="1">Belongs to the glycosyl hydrolase 3 family.</text>
</comment>
<dbReference type="SMART" id="SM00758">
    <property type="entry name" value="PA14"/>
    <property type="match status" value="1"/>
</dbReference>
<keyword evidence="2" id="KW-0378">Hydrolase</keyword>
<evidence type="ECO:0000256" key="3">
    <source>
        <dbReference type="SAM" id="SignalP"/>
    </source>
</evidence>
<dbReference type="InterPro" id="IPR026891">
    <property type="entry name" value="Fn3-like"/>
</dbReference>
<dbReference type="InterPro" id="IPR011658">
    <property type="entry name" value="PA14_dom"/>
</dbReference>
<dbReference type="Gene3D" id="2.60.120.380">
    <property type="match status" value="1"/>
</dbReference>
<feature type="signal peptide" evidence="3">
    <location>
        <begin position="1"/>
        <end position="23"/>
    </location>
</feature>
<organism evidence="6 7">
    <name type="scientific">Actinoallomurus vinaceus</name>
    <dbReference type="NCBI Taxonomy" id="1080074"/>
    <lineage>
        <taxon>Bacteria</taxon>
        <taxon>Bacillati</taxon>
        <taxon>Actinomycetota</taxon>
        <taxon>Actinomycetes</taxon>
        <taxon>Streptosporangiales</taxon>
        <taxon>Thermomonosporaceae</taxon>
        <taxon>Actinoallomurus</taxon>
    </lineage>
</organism>
<evidence type="ECO:0000313" key="6">
    <source>
        <dbReference type="EMBL" id="GAA4624588.1"/>
    </source>
</evidence>
<dbReference type="Pfam" id="PF01915">
    <property type="entry name" value="Glyco_hydro_3_C"/>
    <property type="match status" value="1"/>
</dbReference>
<dbReference type="SUPFAM" id="SSF51445">
    <property type="entry name" value="(Trans)glycosidases"/>
    <property type="match status" value="1"/>
</dbReference>
<dbReference type="InterPro" id="IPR036881">
    <property type="entry name" value="Glyco_hydro_3_C_sf"/>
</dbReference>
<dbReference type="Gene3D" id="3.40.50.1700">
    <property type="entry name" value="Glycoside hydrolase family 3 C-terminal domain"/>
    <property type="match status" value="1"/>
</dbReference>
<dbReference type="InterPro" id="IPR013783">
    <property type="entry name" value="Ig-like_fold"/>
</dbReference>
<dbReference type="InterPro" id="IPR017853">
    <property type="entry name" value="GH"/>
</dbReference>
<dbReference type="RefSeq" id="WP_345430922.1">
    <property type="nucleotide sequence ID" value="NZ_BAABHK010000003.1"/>
</dbReference>
<evidence type="ECO:0000259" key="5">
    <source>
        <dbReference type="SMART" id="SM01217"/>
    </source>
</evidence>
<proteinExistence type="inferred from homology"/>
<feature type="domain" description="Fibronectin type III-like" evidence="5">
    <location>
        <begin position="711"/>
        <end position="782"/>
    </location>
</feature>
<dbReference type="PANTHER" id="PTHR42715:SF10">
    <property type="entry name" value="BETA-GLUCOSIDASE"/>
    <property type="match status" value="1"/>
</dbReference>
<dbReference type="InterPro" id="IPR001764">
    <property type="entry name" value="Glyco_hydro_3_N"/>
</dbReference>
<keyword evidence="3" id="KW-0732">Signal</keyword>
<dbReference type="EMBL" id="BAABHK010000003">
    <property type="protein sequence ID" value="GAA4624588.1"/>
    <property type="molecule type" value="Genomic_DNA"/>
</dbReference>
<dbReference type="Pfam" id="PF00933">
    <property type="entry name" value="Glyco_hydro_3"/>
    <property type="match status" value="1"/>
</dbReference>